<accession>A0AAN8QVS4</accession>
<dbReference type="Proteomes" id="UP001356427">
    <property type="component" value="Unassembled WGS sequence"/>
</dbReference>
<evidence type="ECO:0000313" key="1">
    <source>
        <dbReference type="EMBL" id="KAK6303382.1"/>
    </source>
</evidence>
<comment type="caution">
    <text evidence="1">The sequence shown here is derived from an EMBL/GenBank/DDBJ whole genome shotgun (WGS) entry which is preliminary data.</text>
</comment>
<dbReference type="EMBL" id="JAGTTL010000024">
    <property type="protein sequence ID" value="KAK6303382.1"/>
    <property type="molecule type" value="Genomic_DNA"/>
</dbReference>
<protein>
    <submittedName>
        <fullName evidence="1">Uncharacterized protein</fullName>
    </submittedName>
</protein>
<proteinExistence type="predicted"/>
<dbReference type="AlphaFoldDB" id="A0AAN8QVS4"/>
<organism evidence="1 2">
    <name type="scientific">Coregonus suidteri</name>
    <dbReference type="NCBI Taxonomy" id="861788"/>
    <lineage>
        <taxon>Eukaryota</taxon>
        <taxon>Metazoa</taxon>
        <taxon>Chordata</taxon>
        <taxon>Craniata</taxon>
        <taxon>Vertebrata</taxon>
        <taxon>Euteleostomi</taxon>
        <taxon>Actinopterygii</taxon>
        <taxon>Neopterygii</taxon>
        <taxon>Teleostei</taxon>
        <taxon>Protacanthopterygii</taxon>
        <taxon>Salmoniformes</taxon>
        <taxon>Salmonidae</taxon>
        <taxon>Coregoninae</taxon>
        <taxon>Coregonus</taxon>
    </lineage>
</organism>
<evidence type="ECO:0000313" key="2">
    <source>
        <dbReference type="Proteomes" id="UP001356427"/>
    </source>
</evidence>
<feature type="non-terminal residue" evidence="1">
    <location>
        <position position="53"/>
    </location>
</feature>
<reference evidence="1 2" key="1">
    <citation type="submission" date="2021-04" db="EMBL/GenBank/DDBJ databases">
        <authorList>
            <person name="De Guttry C."/>
            <person name="Zahm M."/>
            <person name="Klopp C."/>
            <person name="Cabau C."/>
            <person name="Louis A."/>
            <person name="Berthelot C."/>
            <person name="Parey E."/>
            <person name="Roest Crollius H."/>
            <person name="Montfort J."/>
            <person name="Robinson-Rechavi M."/>
            <person name="Bucao C."/>
            <person name="Bouchez O."/>
            <person name="Gislard M."/>
            <person name="Lluch J."/>
            <person name="Milhes M."/>
            <person name="Lampietro C."/>
            <person name="Lopez Roques C."/>
            <person name="Donnadieu C."/>
            <person name="Braasch I."/>
            <person name="Desvignes T."/>
            <person name="Postlethwait J."/>
            <person name="Bobe J."/>
            <person name="Wedekind C."/>
            <person name="Guiguen Y."/>
        </authorList>
    </citation>
    <scope>NUCLEOTIDE SEQUENCE [LARGE SCALE GENOMIC DNA]</scope>
    <source>
        <strain evidence="1">Cs_M1</strain>
        <tissue evidence="1">Blood</tissue>
    </source>
</reference>
<gene>
    <name evidence="1" type="ORF">J4Q44_G00258360</name>
</gene>
<sequence>MHSLTARSEGNVEREWLIKLRIASSTSRRTCFQISTNASYCFATSTFPTTTQR</sequence>
<name>A0AAN8QVS4_9TELE</name>
<keyword evidence="2" id="KW-1185">Reference proteome</keyword>